<gene>
    <name evidence="2" type="ORF">ACFFHW_01355</name>
</gene>
<proteinExistence type="predicted"/>
<feature type="chain" id="PRO_5047538307" evidence="1">
    <location>
        <begin position="25"/>
        <end position="173"/>
    </location>
</feature>
<dbReference type="EMBL" id="JBHLVX010000005">
    <property type="protein sequence ID" value="MFC0266652.1"/>
    <property type="molecule type" value="Genomic_DNA"/>
</dbReference>
<evidence type="ECO:0000313" key="3">
    <source>
        <dbReference type="Proteomes" id="UP001589814"/>
    </source>
</evidence>
<reference evidence="2 3" key="1">
    <citation type="submission" date="2024-09" db="EMBL/GenBank/DDBJ databases">
        <authorList>
            <person name="Sun Q."/>
            <person name="Mori K."/>
        </authorList>
    </citation>
    <scope>NUCLEOTIDE SEQUENCE [LARGE SCALE GENOMIC DNA]</scope>
    <source>
        <strain evidence="2 3">CCM 7415</strain>
    </source>
</reference>
<keyword evidence="1" id="KW-0732">Signal</keyword>
<sequence>MTFRAIALATAAATAMTGLASAHAEQTPQATEGLYSANRLLDADVHLLHESRTIGEVEDLLFGDDMTLQAMVIEIDDDGFDLDGRGYVIQRGDFTVETSNDTDLGDLEYNVIINLDRDELAAQPEWDNDWWQNARQQASQAWQETTDAASSAWQDTRQATSNLLQQAGEAIGQ</sequence>
<dbReference type="Gene3D" id="2.30.30.240">
    <property type="entry name" value="PRC-barrel domain"/>
    <property type="match status" value="1"/>
</dbReference>
<comment type="caution">
    <text evidence="2">The sequence shown here is derived from an EMBL/GenBank/DDBJ whole genome shotgun (WGS) entry which is preliminary data.</text>
</comment>
<dbReference type="RefSeq" id="WP_019951288.1">
    <property type="nucleotide sequence ID" value="NZ_JBHLVX010000005.1"/>
</dbReference>
<evidence type="ECO:0000256" key="1">
    <source>
        <dbReference type="SAM" id="SignalP"/>
    </source>
</evidence>
<dbReference type="Proteomes" id="UP001589814">
    <property type="component" value="Unassembled WGS sequence"/>
</dbReference>
<organism evidence="2 3">
    <name type="scientific">Kushneria aurantia</name>
    <dbReference type="NCBI Taxonomy" id="504092"/>
    <lineage>
        <taxon>Bacteria</taxon>
        <taxon>Pseudomonadati</taxon>
        <taxon>Pseudomonadota</taxon>
        <taxon>Gammaproteobacteria</taxon>
        <taxon>Oceanospirillales</taxon>
        <taxon>Halomonadaceae</taxon>
        <taxon>Kushneria</taxon>
    </lineage>
</organism>
<accession>A0ABV6G0V2</accession>
<protein>
    <submittedName>
        <fullName evidence="2">PRC-barrel domain containing protein</fullName>
    </submittedName>
</protein>
<name>A0ABV6G0V2_9GAMM</name>
<evidence type="ECO:0000313" key="2">
    <source>
        <dbReference type="EMBL" id="MFC0266652.1"/>
    </source>
</evidence>
<feature type="signal peptide" evidence="1">
    <location>
        <begin position="1"/>
        <end position="24"/>
    </location>
</feature>
<keyword evidence="3" id="KW-1185">Reference proteome</keyword>